<dbReference type="SUPFAM" id="SSF54695">
    <property type="entry name" value="POZ domain"/>
    <property type="match status" value="1"/>
</dbReference>
<name>A0A9W7AI21_9STRA</name>
<dbReference type="OrthoDB" id="196258at2759"/>
<protein>
    <recommendedName>
        <fullName evidence="2">BTB domain-containing protein</fullName>
    </recommendedName>
</protein>
<feature type="compositionally biased region" description="Pro residues" evidence="1">
    <location>
        <begin position="1"/>
        <end position="12"/>
    </location>
</feature>
<dbReference type="Proteomes" id="UP001165122">
    <property type="component" value="Unassembled WGS sequence"/>
</dbReference>
<proteinExistence type="predicted"/>
<dbReference type="AlphaFoldDB" id="A0A9W7AI21"/>
<feature type="region of interest" description="Disordered" evidence="1">
    <location>
        <begin position="360"/>
        <end position="380"/>
    </location>
</feature>
<dbReference type="EMBL" id="BRXW01000598">
    <property type="protein sequence ID" value="GMH68724.1"/>
    <property type="molecule type" value="Genomic_DNA"/>
</dbReference>
<dbReference type="CDD" id="cd14733">
    <property type="entry name" value="BACK"/>
    <property type="match status" value="1"/>
</dbReference>
<keyword evidence="4" id="KW-1185">Reference proteome</keyword>
<gene>
    <name evidence="3" type="ORF">TrLO_g1801</name>
</gene>
<feature type="compositionally biased region" description="Low complexity" evidence="1">
    <location>
        <begin position="13"/>
        <end position="24"/>
    </location>
</feature>
<feature type="compositionally biased region" description="Basic and acidic residues" evidence="1">
    <location>
        <begin position="42"/>
        <end position="52"/>
    </location>
</feature>
<reference evidence="4" key="1">
    <citation type="journal article" date="2023" name="Commun. Biol.">
        <title>Genome analysis of Parmales, the sister group of diatoms, reveals the evolutionary specialization of diatoms from phago-mixotrophs to photoautotrophs.</title>
        <authorList>
            <person name="Ban H."/>
            <person name="Sato S."/>
            <person name="Yoshikawa S."/>
            <person name="Yamada K."/>
            <person name="Nakamura Y."/>
            <person name="Ichinomiya M."/>
            <person name="Sato N."/>
            <person name="Blanc-Mathieu R."/>
            <person name="Endo H."/>
            <person name="Kuwata A."/>
            <person name="Ogata H."/>
        </authorList>
    </citation>
    <scope>NUCLEOTIDE SEQUENCE [LARGE SCALE GENOMIC DNA]</scope>
    <source>
        <strain evidence="4">NIES 3700</strain>
    </source>
</reference>
<feature type="region of interest" description="Disordered" evidence="1">
    <location>
        <begin position="1"/>
        <end position="52"/>
    </location>
</feature>
<accession>A0A9W7AI21</accession>
<dbReference type="InterPro" id="IPR000210">
    <property type="entry name" value="BTB/POZ_dom"/>
</dbReference>
<evidence type="ECO:0000259" key="2">
    <source>
        <dbReference type="PROSITE" id="PS50097"/>
    </source>
</evidence>
<dbReference type="PROSITE" id="PS50097">
    <property type="entry name" value="BTB"/>
    <property type="match status" value="1"/>
</dbReference>
<dbReference type="Gene3D" id="1.25.40.420">
    <property type="match status" value="1"/>
</dbReference>
<organism evidence="3 4">
    <name type="scientific">Triparma laevis f. longispina</name>
    <dbReference type="NCBI Taxonomy" id="1714387"/>
    <lineage>
        <taxon>Eukaryota</taxon>
        <taxon>Sar</taxon>
        <taxon>Stramenopiles</taxon>
        <taxon>Ochrophyta</taxon>
        <taxon>Bolidophyceae</taxon>
        <taxon>Parmales</taxon>
        <taxon>Triparmaceae</taxon>
        <taxon>Triparma</taxon>
    </lineage>
</organism>
<feature type="domain" description="BTB" evidence="2">
    <location>
        <begin position="178"/>
        <end position="241"/>
    </location>
</feature>
<evidence type="ECO:0000256" key="1">
    <source>
        <dbReference type="SAM" id="MobiDB-lite"/>
    </source>
</evidence>
<feature type="compositionally biased region" description="Polar residues" evidence="1">
    <location>
        <begin position="31"/>
        <end position="41"/>
    </location>
</feature>
<comment type="caution">
    <text evidence="3">The sequence shown here is derived from an EMBL/GenBank/DDBJ whole genome shotgun (WGS) entry which is preliminary data.</text>
</comment>
<evidence type="ECO:0000313" key="3">
    <source>
        <dbReference type="EMBL" id="GMH68724.1"/>
    </source>
</evidence>
<dbReference type="InterPro" id="IPR011333">
    <property type="entry name" value="SKP1/BTB/POZ_sf"/>
</dbReference>
<dbReference type="Gene3D" id="3.30.710.10">
    <property type="entry name" value="Potassium Channel Kv1.1, Chain A"/>
    <property type="match status" value="1"/>
</dbReference>
<evidence type="ECO:0000313" key="4">
    <source>
        <dbReference type="Proteomes" id="UP001165122"/>
    </source>
</evidence>
<dbReference type="PANTHER" id="PTHR24413">
    <property type="entry name" value="SPECKLE-TYPE POZ PROTEIN"/>
    <property type="match status" value="1"/>
</dbReference>
<dbReference type="Gene3D" id="3.10.20.90">
    <property type="entry name" value="Phosphatidylinositol 3-kinase Catalytic Subunit, Chain A, domain 1"/>
    <property type="match status" value="1"/>
</dbReference>
<sequence length="380" mass="42199">MSSSPPKSPLLPPSSTRPSSSKRPQNPPPTTSSVTWKTNPDSVRRRETKSDVRGDENVNFKVIAKSDLYLTGSERSLLRVKSGNTYSCLMTTQQKMSSLFRHYAKYHGLRKESLIFTYVEVLKPADTPSLVGLKKDEEIWVREKEVEEESDMKIGEIGVKAEEGWNRDMKMYLRDSPSDFNFLIGETKIGAHRVVVAARGGRDSILNGPKTKTGDVVIGVNSEYTVDAVKVVLEFIYTASVTSVLELADELAGSEGKIGKPIAMASILTEVIEMAKGWGFETLVEICEYGAIKSINADNVLQYLTTPPTKTSSPQTPLTKSCMQFIMENMKTVTNSESFQDQLTNNPTLIIPILRKAAESVPEKKGRKRKISETNTSKEF</sequence>